<keyword evidence="5" id="KW-1185">Reference proteome</keyword>
<feature type="compositionally biased region" description="Polar residues" evidence="2">
    <location>
        <begin position="507"/>
        <end position="516"/>
    </location>
</feature>
<dbReference type="EMBL" id="JBJXBP010000002">
    <property type="protein sequence ID" value="KAL3845335.1"/>
    <property type="molecule type" value="Genomic_DNA"/>
</dbReference>
<feature type="region of interest" description="Disordered" evidence="2">
    <location>
        <begin position="925"/>
        <end position="992"/>
    </location>
</feature>
<feature type="compositionally biased region" description="Polar residues" evidence="2">
    <location>
        <begin position="763"/>
        <end position="775"/>
    </location>
</feature>
<feature type="compositionally biased region" description="Polar residues" evidence="2">
    <location>
        <begin position="940"/>
        <end position="950"/>
    </location>
</feature>
<evidence type="ECO:0000313" key="4">
    <source>
        <dbReference type="EMBL" id="KAL3845335.1"/>
    </source>
</evidence>
<feature type="compositionally biased region" description="Basic and acidic residues" evidence="2">
    <location>
        <begin position="971"/>
        <end position="983"/>
    </location>
</feature>
<feature type="region of interest" description="Disordered" evidence="2">
    <location>
        <begin position="489"/>
        <end position="587"/>
    </location>
</feature>
<feature type="region of interest" description="Disordered" evidence="2">
    <location>
        <begin position="336"/>
        <end position="378"/>
    </location>
</feature>
<evidence type="ECO:0000259" key="3">
    <source>
        <dbReference type="PROSITE" id="PS51319"/>
    </source>
</evidence>
<dbReference type="PANTHER" id="PTHR47292">
    <property type="entry name" value="TRANSCRIPTION ELONGATION FACTOR (TFIIS) FAMILY PROTEIN-RELATED"/>
    <property type="match status" value="1"/>
</dbReference>
<accession>A0ABD3UA90</accession>
<keyword evidence="1" id="KW-0539">Nucleus</keyword>
<feature type="compositionally biased region" description="Low complexity" evidence="2">
    <location>
        <begin position="925"/>
        <end position="939"/>
    </location>
</feature>
<evidence type="ECO:0000313" key="5">
    <source>
        <dbReference type="Proteomes" id="UP001634393"/>
    </source>
</evidence>
<comment type="subcellular location">
    <subcellularLocation>
        <location evidence="1">Nucleus</location>
    </subcellularLocation>
</comment>
<dbReference type="InterPro" id="IPR035441">
    <property type="entry name" value="TFIIS/LEDGF_dom_sf"/>
</dbReference>
<dbReference type="Gene3D" id="1.20.930.10">
    <property type="entry name" value="Conserved domain common to transcription factors TFIIS, elongin A, CRSP70"/>
    <property type="match status" value="1"/>
</dbReference>
<dbReference type="SUPFAM" id="SSF47676">
    <property type="entry name" value="Conserved domain common to transcription factors TFIIS, elongin A, CRSP70"/>
    <property type="match status" value="1"/>
</dbReference>
<feature type="domain" description="TFIIS N-terminal" evidence="3">
    <location>
        <begin position="73"/>
        <end position="153"/>
    </location>
</feature>
<dbReference type="Pfam" id="PF08711">
    <property type="entry name" value="Med26"/>
    <property type="match status" value="1"/>
</dbReference>
<dbReference type="GO" id="GO:0005634">
    <property type="term" value="C:nucleus"/>
    <property type="evidence" value="ECO:0007669"/>
    <property type="project" value="UniProtKB-SubCell"/>
</dbReference>
<feature type="compositionally biased region" description="Basic and acidic residues" evidence="2">
    <location>
        <begin position="653"/>
        <end position="662"/>
    </location>
</feature>
<evidence type="ECO:0000256" key="2">
    <source>
        <dbReference type="SAM" id="MobiDB-lite"/>
    </source>
</evidence>
<dbReference type="PROSITE" id="PS51319">
    <property type="entry name" value="TFIIS_N"/>
    <property type="match status" value="1"/>
</dbReference>
<comment type="caution">
    <text evidence="4">The sequence shown here is derived from an EMBL/GenBank/DDBJ whole genome shotgun (WGS) entry which is preliminary data.</text>
</comment>
<reference evidence="4 5" key="1">
    <citation type="submission" date="2024-12" db="EMBL/GenBank/DDBJ databases">
        <title>The unique morphological basis and parallel evolutionary history of personate flowers in Penstemon.</title>
        <authorList>
            <person name="Depatie T.H."/>
            <person name="Wessinger C.A."/>
        </authorList>
    </citation>
    <scope>NUCLEOTIDE SEQUENCE [LARGE SCALE GENOMIC DNA]</scope>
    <source>
        <strain evidence="4">WTNN_2</strain>
        <tissue evidence="4">Leaf</tissue>
    </source>
</reference>
<feature type="compositionally biased region" description="Polar residues" evidence="2">
    <location>
        <begin position="336"/>
        <end position="346"/>
    </location>
</feature>
<feature type="region of interest" description="Disordered" evidence="2">
    <location>
        <begin position="746"/>
        <end position="775"/>
    </location>
</feature>
<dbReference type="PANTHER" id="PTHR47292:SF1">
    <property type="entry name" value="TRANSCRIPTION ELONGATION FACTOR (TFIIS) FAMILY PROTEIN"/>
    <property type="match status" value="1"/>
</dbReference>
<feature type="region of interest" description="Disordered" evidence="2">
    <location>
        <begin position="635"/>
        <end position="676"/>
    </location>
</feature>
<dbReference type="Proteomes" id="UP001634393">
    <property type="component" value="Unassembled WGS sequence"/>
</dbReference>
<name>A0ABD3UA90_9LAMI</name>
<feature type="compositionally biased region" description="Basic and acidic residues" evidence="2">
    <location>
        <begin position="200"/>
        <end position="209"/>
    </location>
</feature>
<sequence>MTLDDFFTLTEMNNGLTAPSRVRELVAVMKKDKDCDGKNVGDSTRQWSAVASAIVATENKDCLDLFIQSEGLHFIDKWLKDAQKFSNDTNDSFVEESIAHMLQALQKLLVDCEKLVASDIWSTVKDLLAHNSSMVKDKARELFESWERKRDGVASLSDVEKTGALTDDEVGRTADIEGSIGHSESVQDVSLANEISGQEKGQESTRDDPLLSVSSNVVHPGQVETAPDTTKILEPPVEDDRSSDHVGSPSHPKPAKEPLHCLSIGTTTFESCSSAVSRQDTLDDVAEFRQLESPVKQTSKIEGSPEKLVSLEESKALENKQFTSCSDAVDAMESVTEPSVQKLSTTVEKDSSEEGSLYTKSSATGSEGKGAIYDSGHANQYRSTSDFSAKEGGFKHHMVHKSSSSEKILENSKDLGTFHSGIEDDGMINKLDLHISDLANNYNFAKKDMDRGPHRAGKKSDVELDYGIVDPLELARQVAMEVEREVVDYGEQSCSSSEKLRERNKQQQESPNSASAKQGHASEGSLKEVADDPYLSGEASPMGEESATSTETLDAEQTNGTQDMEMETSQVTEAAQDEPDTEKGVCNFDLNDEVCSEEADHPENQLSTPVSIVSASRAAAASAQPVAPLQFEGNLGWKGSATTSAFRPASPRRMPESDKDLSTGRSNSSPKREGGFLDFDLNVAESVDARMEDLLPAKNVPFSISLPSGESSVETNSRRSEHLELDLNRANEDSVQTDWRIGQFFPLGNGHHSRSNSSSSSSKQPSLRNIDLNDQPSFLNDSSDRSFLSKLSQNVNVSGGIKSDDSAISIMGTRVEVNRKELVSQTLPLLNGRTPELSFDANMGRSGSFLGIGNVIPYSHSSVYGYNNIAPGPPMPFSSTVYGSGGPIPYMVDSRGAPVIPQLMGSASPLPNFSQQPFLLNMNMSSTTPSSGVGPSRSTLDLNSGTMMESSSRDPAGFGQFLNEQLRSNGKRKEPENGWEHYPFRQYTPPWK</sequence>
<dbReference type="AlphaFoldDB" id="A0ABD3UA90"/>
<organism evidence="4 5">
    <name type="scientific">Penstemon smallii</name>
    <dbReference type="NCBI Taxonomy" id="265156"/>
    <lineage>
        <taxon>Eukaryota</taxon>
        <taxon>Viridiplantae</taxon>
        <taxon>Streptophyta</taxon>
        <taxon>Embryophyta</taxon>
        <taxon>Tracheophyta</taxon>
        <taxon>Spermatophyta</taxon>
        <taxon>Magnoliopsida</taxon>
        <taxon>eudicotyledons</taxon>
        <taxon>Gunneridae</taxon>
        <taxon>Pentapetalae</taxon>
        <taxon>asterids</taxon>
        <taxon>lamiids</taxon>
        <taxon>Lamiales</taxon>
        <taxon>Plantaginaceae</taxon>
        <taxon>Cheloneae</taxon>
        <taxon>Penstemon</taxon>
    </lineage>
</organism>
<dbReference type="InterPro" id="IPR017923">
    <property type="entry name" value="TFIIS_N"/>
</dbReference>
<proteinExistence type="predicted"/>
<gene>
    <name evidence="4" type="ORF">ACJIZ3_002738</name>
</gene>
<feature type="compositionally biased region" description="Polar residues" evidence="2">
    <location>
        <begin position="546"/>
        <end position="573"/>
    </location>
</feature>
<protein>
    <recommendedName>
        <fullName evidence="3">TFIIS N-terminal domain-containing protein</fullName>
    </recommendedName>
</protein>
<evidence type="ECO:0000256" key="1">
    <source>
        <dbReference type="PROSITE-ProRule" id="PRU00649"/>
    </source>
</evidence>
<feature type="region of interest" description="Disordered" evidence="2">
    <location>
        <begin position="195"/>
        <end position="258"/>
    </location>
</feature>